<comment type="caution">
    <text evidence="2">The sequence shown here is derived from an EMBL/GenBank/DDBJ whole genome shotgun (WGS) entry which is preliminary data.</text>
</comment>
<name>A0A080ZJF5_PHYNI</name>
<accession>A0A080ZJF5</accession>
<dbReference type="OrthoDB" id="546383at2759"/>
<gene>
    <name evidence="2" type="ORF">F444_16153</name>
</gene>
<reference evidence="2 3" key="1">
    <citation type="submission" date="2013-11" db="EMBL/GenBank/DDBJ databases">
        <title>The Genome Sequence of Phytophthora parasitica P1976.</title>
        <authorList>
            <consortium name="The Broad Institute Genomics Platform"/>
            <person name="Russ C."/>
            <person name="Tyler B."/>
            <person name="Panabieres F."/>
            <person name="Shan W."/>
            <person name="Tripathy S."/>
            <person name="Grunwald N."/>
            <person name="Machado M."/>
            <person name="Johnson C.S."/>
            <person name="Walker B."/>
            <person name="Young S."/>
            <person name="Zeng Q."/>
            <person name="Gargeya S."/>
            <person name="Fitzgerald M."/>
            <person name="Haas B."/>
            <person name="Abouelleil A."/>
            <person name="Allen A.W."/>
            <person name="Alvarado L."/>
            <person name="Arachchi H.M."/>
            <person name="Berlin A.M."/>
            <person name="Chapman S.B."/>
            <person name="Gainer-Dewar J."/>
            <person name="Goldberg J."/>
            <person name="Griggs A."/>
            <person name="Gujja S."/>
            <person name="Hansen M."/>
            <person name="Howarth C."/>
            <person name="Imamovic A."/>
            <person name="Ireland A."/>
            <person name="Larimer J."/>
            <person name="McCowan C."/>
            <person name="Murphy C."/>
            <person name="Pearson M."/>
            <person name="Poon T.W."/>
            <person name="Priest M."/>
            <person name="Roberts A."/>
            <person name="Saif S."/>
            <person name="Shea T."/>
            <person name="Sisk P."/>
            <person name="Sykes S."/>
            <person name="Wortman J."/>
            <person name="Nusbaum C."/>
            <person name="Birren B."/>
        </authorList>
    </citation>
    <scope>NUCLEOTIDE SEQUENCE [LARGE SCALE GENOMIC DNA]</scope>
    <source>
        <strain evidence="2 3">P1976</strain>
    </source>
</reference>
<evidence type="ECO:0000313" key="3">
    <source>
        <dbReference type="Proteomes" id="UP000028582"/>
    </source>
</evidence>
<evidence type="ECO:0000256" key="1">
    <source>
        <dbReference type="SAM" id="MobiDB-lite"/>
    </source>
</evidence>
<dbReference type="EMBL" id="ANJA01002991">
    <property type="protein sequence ID" value="ETO66766.1"/>
    <property type="molecule type" value="Genomic_DNA"/>
</dbReference>
<dbReference type="AlphaFoldDB" id="A0A080ZJF5"/>
<feature type="region of interest" description="Disordered" evidence="1">
    <location>
        <begin position="1"/>
        <end position="20"/>
    </location>
</feature>
<sequence length="201" mass="22429">MISRGSSVHHTRRTNNPFMTTSSGIVGIDLHEKVTYDAPQLRGSSSNNQIGTGEPRSSNSLTEFMYQTTSGALGEGVRAQERLKLSQRMDKLTVHKEVEASGLVTIRRVDVAAPEDFALRPEEIMPKPIDIKPITEAQNQHPLYATSCREIGAEKAQLKVEVERLGRPNTFTNSFNGFRYRDFGLNTAVTKSRICDQLEYS</sequence>
<protein>
    <submittedName>
        <fullName evidence="2">Uncharacterized protein</fullName>
    </submittedName>
</protein>
<proteinExistence type="predicted"/>
<feature type="compositionally biased region" description="Polar residues" evidence="1">
    <location>
        <begin position="42"/>
        <end position="62"/>
    </location>
</feature>
<organism evidence="2 3">
    <name type="scientific">Phytophthora nicotianae P1976</name>
    <dbReference type="NCBI Taxonomy" id="1317066"/>
    <lineage>
        <taxon>Eukaryota</taxon>
        <taxon>Sar</taxon>
        <taxon>Stramenopiles</taxon>
        <taxon>Oomycota</taxon>
        <taxon>Peronosporomycetes</taxon>
        <taxon>Peronosporales</taxon>
        <taxon>Peronosporaceae</taxon>
        <taxon>Phytophthora</taxon>
    </lineage>
</organism>
<feature type="region of interest" description="Disordered" evidence="1">
    <location>
        <begin position="39"/>
        <end position="62"/>
    </location>
</feature>
<evidence type="ECO:0000313" key="2">
    <source>
        <dbReference type="EMBL" id="ETO66766.1"/>
    </source>
</evidence>
<dbReference type="Proteomes" id="UP000028582">
    <property type="component" value="Unassembled WGS sequence"/>
</dbReference>